<organism evidence="1 2">
    <name type="scientific">Portunus trituberculatus</name>
    <name type="common">Swimming crab</name>
    <name type="synonym">Neptunus trituberculatus</name>
    <dbReference type="NCBI Taxonomy" id="210409"/>
    <lineage>
        <taxon>Eukaryota</taxon>
        <taxon>Metazoa</taxon>
        <taxon>Ecdysozoa</taxon>
        <taxon>Arthropoda</taxon>
        <taxon>Crustacea</taxon>
        <taxon>Multicrustacea</taxon>
        <taxon>Malacostraca</taxon>
        <taxon>Eumalacostraca</taxon>
        <taxon>Eucarida</taxon>
        <taxon>Decapoda</taxon>
        <taxon>Pleocyemata</taxon>
        <taxon>Brachyura</taxon>
        <taxon>Eubrachyura</taxon>
        <taxon>Portunoidea</taxon>
        <taxon>Portunidae</taxon>
        <taxon>Portuninae</taxon>
        <taxon>Portunus</taxon>
    </lineage>
</organism>
<dbReference type="AlphaFoldDB" id="A0A5B7D059"/>
<dbReference type="Proteomes" id="UP000324222">
    <property type="component" value="Unassembled WGS sequence"/>
</dbReference>
<evidence type="ECO:0000313" key="1">
    <source>
        <dbReference type="EMBL" id="MPC13103.1"/>
    </source>
</evidence>
<protein>
    <submittedName>
        <fullName evidence="1">Uncharacterized protein</fullName>
    </submittedName>
</protein>
<keyword evidence="2" id="KW-1185">Reference proteome</keyword>
<accession>A0A5B7D059</accession>
<dbReference type="EMBL" id="VSRR010000257">
    <property type="protein sequence ID" value="MPC13103.1"/>
    <property type="molecule type" value="Genomic_DNA"/>
</dbReference>
<evidence type="ECO:0000313" key="2">
    <source>
        <dbReference type="Proteomes" id="UP000324222"/>
    </source>
</evidence>
<proteinExistence type="predicted"/>
<name>A0A5B7D059_PORTR</name>
<reference evidence="1 2" key="1">
    <citation type="submission" date="2019-05" db="EMBL/GenBank/DDBJ databases">
        <title>Another draft genome of Portunus trituberculatus and its Hox gene families provides insights of decapod evolution.</title>
        <authorList>
            <person name="Jeong J.-H."/>
            <person name="Song I."/>
            <person name="Kim S."/>
            <person name="Choi T."/>
            <person name="Kim D."/>
            <person name="Ryu S."/>
            <person name="Kim W."/>
        </authorList>
    </citation>
    <scope>NUCLEOTIDE SEQUENCE [LARGE SCALE GENOMIC DNA]</scope>
    <source>
        <tissue evidence="1">Muscle</tissue>
    </source>
</reference>
<comment type="caution">
    <text evidence="1">The sequence shown here is derived from an EMBL/GenBank/DDBJ whole genome shotgun (WGS) entry which is preliminary data.</text>
</comment>
<gene>
    <name evidence="1" type="ORF">E2C01_005823</name>
</gene>
<sequence length="66" mass="7469">MKNRCICIEVIGKDEKLSFCLFSKARLLHGIPTPFSLSGYDTFTSPTTASRQRSTCHAQHKLLVQR</sequence>